<dbReference type="InterPro" id="IPR001650">
    <property type="entry name" value="Helicase_C-like"/>
</dbReference>
<protein>
    <submittedName>
        <fullName evidence="5">Helicase, SNF2/RAD54 family</fullName>
    </submittedName>
</protein>
<dbReference type="GO" id="GO:0016787">
    <property type="term" value="F:hydrolase activity"/>
    <property type="evidence" value="ECO:0007669"/>
    <property type="project" value="UniProtKB-KW"/>
</dbReference>
<dbReference type="PROSITE" id="PS51194">
    <property type="entry name" value="HELICASE_CTER"/>
    <property type="match status" value="1"/>
</dbReference>
<dbReference type="CDD" id="cd18793">
    <property type="entry name" value="SF2_C_SNF"/>
    <property type="match status" value="1"/>
</dbReference>
<gene>
    <name evidence="5" type="ORF">D779_2659</name>
</gene>
<dbReference type="GO" id="GO:0005524">
    <property type="term" value="F:ATP binding"/>
    <property type="evidence" value="ECO:0007669"/>
    <property type="project" value="InterPro"/>
</dbReference>
<dbReference type="OrthoDB" id="9772064at2"/>
<comment type="caution">
    <text evidence="5">The sequence shown here is derived from an EMBL/GenBank/DDBJ whole genome shotgun (WGS) entry which is preliminary data.</text>
</comment>
<evidence type="ECO:0000313" key="5">
    <source>
        <dbReference type="EMBL" id="EXJ14518.1"/>
    </source>
</evidence>
<keyword evidence="2 5" id="KW-0547">Nucleotide-binding</keyword>
<feature type="domain" description="Helicase C-terminal" evidence="4">
    <location>
        <begin position="865"/>
        <end position="1018"/>
    </location>
</feature>
<dbReference type="SUPFAM" id="SSF52540">
    <property type="entry name" value="P-loop containing nucleoside triphosphate hydrolases"/>
    <property type="match status" value="2"/>
</dbReference>
<dbReference type="CDD" id="cd18012">
    <property type="entry name" value="DEXQc_arch_SWI2_SNF2"/>
    <property type="match status" value="1"/>
</dbReference>
<sequence length="1039" mass="118416">MKILHAFWQPDQDATFVQRGNLWLWTETLPGRRSGRTQAGTWHPFQLDSNGWAELLDTLGMMPPSGRIMPLLESRPLWLPSTEKAPLPSHQLAKSWPESIETEPSAIKPWDVDCFRLDTPIKQLADIHFLAFYKAEGLEPGSDFLFWYWLTQNLKRLLIRDQYLPALVYHQPPTPKGKRKAPPFEIHSAWEWSSDEYDRLIADAAERMPAACAAGMEGLADPESLLRHVSEVLLDRLLRRLTLPATFRKRIERTLLDACLTPSAKPAPWPAPGTGLDHYRHWHRWRQRIRGSGRDASFTLGFRLIEPPDASEDDWSLEFVAIPGEDPSQRLPLADYWSLPAKEREQARRQLGADFETQALLDLGLAARMLPNLWEGLDTATPQSVTLDLDAAFRFLKEDAWILEDAGFKVVVPAWWTPKGRRRMRIRLRTGAPREKASGNAAGTGILNLDNLIQYRYQLAIGDETVSEAEWEQLVAAKTPLVRFRGQWVELDRNQMQEMLAFWREHGQEQAEMDLQSLLQRTAGDDLFEVDRDDALAEMLEGLRDRGRLEPIPDLPGLNAELRDYQRRGVAWLAFLERLGLNGCLADDMGLGKTIQVIARLVQEREAGEPPSPTLLIAPTSVIGNWRKEVERFAPQLPVLIHHGPGRASDAKTFEQAAADKALVVTSYALARRDQPILAAVDWHRVALDEAQNIKNPKAAQTKAIGKLNATHRLALTGTPVENRLMDLWSIFNFLNPGYLDTQARFRKRFELPVQRDQDPVQTATLKRLVEPFILRRLKTDKSIIRDLPDKVEAIQYCNLGREQAALYEGVVREVERDLEEKEGIERQGLMLSTLMRLKQICNHPAQFLQDGSPFSPERSHKLQRLQEMLEEVMAEGDSVLIFTQFTEVGAALERLVRQEWRHNGFYLHGGTSRKRREEMIAAFQDPATEPSIFVLSLKAGGVGITLTKANHVFHFDRWWNPAVEDQASDRAYRIGQEKRVFVHKMVTLGTLEERIDEMIRAKQALAGAIVGNDESWLAQLDNERFKALIQLNRDAVVD</sequence>
<dbReference type="Pfam" id="PF12419">
    <property type="entry name" value="DUF3670"/>
    <property type="match status" value="1"/>
</dbReference>
<evidence type="ECO:0000313" key="6">
    <source>
        <dbReference type="Proteomes" id="UP000019460"/>
    </source>
</evidence>
<dbReference type="FunFam" id="3.40.50.300:FF:000533">
    <property type="entry name" value="Helicase, Snf2 family"/>
    <property type="match status" value="1"/>
</dbReference>
<dbReference type="SMART" id="SM00487">
    <property type="entry name" value="DEXDc"/>
    <property type="match status" value="1"/>
</dbReference>
<dbReference type="Gene3D" id="3.40.50.300">
    <property type="entry name" value="P-loop containing nucleotide triphosphate hydrolases"/>
    <property type="match status" value="1"/>
</dbReference>
<evidence type="ECO:0000259" key="3">
    <source>
        <dbReference type="PROSITE" id="PS51192"/>
    </source>
</evidence>
<keyword evidence="1" id="KW-0378">Hydrolase</keyword>
<dbReference type="Pfam" id="PF00176">
    <property type="entry name" value="SNF2-rel_dom"/>
    <property type="match status" value="1"/>
</dbReference>
<dbReference type="SMART" id="SM00490">
    <property type="entry name" value="HELICc"/>
    <property type="match status" value="1"/>
</dbReference>
<dbReference type="Pfam" id="PF00271">
    <property type="entry name" value="Helicase_C"/>
    <property type="match status" value="1"/>
</dbReference>
<dbReference type="RefSeq" id="WP_043754940.1">
    <property type="nucleotide sequence ID" value="NZ_AONC01000040.1"/>
</dbReference>
<dbReference type="InterPro" id="IPR022138">
    <property type="entry name" value="DUF3670"/>
</dbReference>
<dbReference type="eggNOG" id="COG0553">
    <property type="taxonomic scope" value="Bacteria"/>
</dbReference>
<dbReference type="Gene3D" id="3.40.50.10810">
    <property type="entry name" value="Tandem AAA-ATPase domain"/>
    <property type="match status" value="1"/>
</dbReference>
<dbReference type="STRING" id="1249627.D779_2659"/>
<keyword evidence="6" id="KW-1185">Reference proteome</keyword>
<dbReference type="InterPro" id="IPR014001">
    <property type="entry name" value="Helicase_ATP-bd"/>
</dbReference>
<dbReference type="InterPro" id="IPR038718">
    <property type="entry name" value="SNF2-like_sf"/>
</dbReference>
<dbReference type="PANTHER" id="PTHR10799">
    <property type="entry name" value="SNF2/RAD54 HELICASE FAMILY"/>
    <property type="match status" value="1"/>
</dbReference>
<keyword evidence="2 5" id="KW-0347">Helicase</keyword>
<proteinExistence type="predicted"/>
<name>W9V4Q1_9GAMM</name>
<evidence type="ECO:0000259" key="4">
    <source>
        <dbReference type="PROSITE" id="PS51194"/>
    </source>
</evidence>
<dbReference type="AlphaFoldDB" id="W9V4Q1"/>
<evidence type="ECO:0000256" key="2">
    <source>
        <dbReference type="ARBA" id="ARBA00022806"/>
    </source>
</evidence>
<dbReference type="InterPro" id="IPR027417">
    <property type="entry name" value="P-loop_NTPase"/>
</dbReference>
<dbReference type="PROSITE" id="PS51192">
    <property type="entry name" value="HELICASE_ATP_BIND_1"/>
    <property type="match status" value="1"/>
</dbReference>
<reference evidence="5 6" key="1">
    <citation type="submission" date="2012-11" db="EMBL/GenBank/DDBJ databases">
        <title>Genome assembly of Thiorhodococcus sp. AK35.</title>
        <authorList>
            <person name="Nupur N."/>
            <person name="Khatri I."/>
            <person name="Subramanian S."/>
            <person name="Pinnaka A."/>
        </authorList>
    </citation>
    <scope>NUCLEOTIDE SEQUENCE [LARGE SCALE GENOMIC DNA]</scope>
    <source>
        <strain evidence="5 6">AK35</strain>
    </source>
</reference>
<evidence type="ECO:0000256" key="1">
    <source>
        <dbReference type="ARBA" id="ARBA00022801"/>
    </source>
</evidence>
<dbReference type="PATRIC" id="fig|1249627.3.peg.2824"/>
<dbReference type="EMBL" id="AONC01000040">
    <property type="protein sequence ID" value="EXJ14518.1"/>
    <property type="molecule type" value="Genomic_DNA"/>
</dbReference>
<keyword evidence="2 5" id="KW-0067">ATP-binding</keyword>
<organism evidence="5 6">
    <name type="scientific">Imhoffiella purpurea</name>
    <dbReference type="NCBI Taxonomy" id="1249627"/>
    <lineage>
        <taxon>Bacteria</taxon>
        <taxon>Pseudomonadati</taxon>
        <taxon>Pseudomonadota</taxon>
        <taxon>Gammaproteobacteria</taxon>
        <taxon>Chromatiales</taxon>
        <taxon>Chromatiaceae</taxon>
        <taxon>Imhoffiella</taxon>
    </lineage>
</organism>
<feature type="domain" description="Helicase ATP-binding" evidence="3">
    <location>
        <begin position="574"/>
        <end position="738"/>
    </location>
</feature>
<dbReference type="InterPro" id="IPR049730">
    <property type="entry name" value="SNF2/RAD54-like_C"/>
</dbReference>
<accession>W9V4Q1</accession>
<dbReference type="GO" id="GO:0004386">
    <property type="term" value="F:helicase activity"/>
    <property type="evidence" value="ECO:0007669"/>
    <property type="project" value="UniProtKB-KW"/>
</dbReference>
<dbReference type="Proteomes" id="UP000019460">
    <property type="component" value="Unassembled WGS sequence"/>
</dbReference>
<dbReference type="InterPro" id="IPR000330">
    <property type="entry name" value="SNF2_N"/>
</dbReference>